<dbReference type="InterPro" id="IPR012263">
    <property type="entry name" value="M_m6A_EcoRV"/>
</dbReference>
<sequence length="288" mass="33091">MLNMIGIHTVQVHLHLSDQDNYIGNRTLKSPLRYPGGKSRALKYIVPYIPQDTDMLISPFLGGGSVEIYFANSGIQVKAFDSFQPLVCFWKEILLNPGDLANNIQQFYPLKKEKFDEFQANLRDISKSLSQIDIATIFYILNRSSFSGTTLSGGMGTSHPRFTQSSIDRVAEFKCPNLSVECLSFEDSLKQITDNRNSIYLDPPYLLKNRKLYGNKGDAHKDFDHKLLHDTIKDKNRWVMSYNNCDQIRKIYSDFRIIDASWSYGMNKSKKSSEILIFSNEIELEKQK</sequence>
<evidence type="ECO:0000313" key="4">
    <source>
        <dbReference type="EMBL" id="KKR00048.1"/>
    </source>
</evidence>
<evidence type="ECO:0000256" key="3">
    <source>
        <dbReference type="ARBA" id="ARBA00022691"/>
    </source>
</evidence>
<dbReference type="InterPro" id="IPR012327">
    <property type="entry name" value="MeTrfase_D12"/>
</dbReference>
<keyword evidence="3" id="KW-0949">S-adenosyl-L-methionine</keyword>
<dbReference type="EMBL" id="LBWB01000018">
    <property type="protein sequence ID" value="KKR00048.1"/>
    <property type="molecule type" value="Genomic_DNA"/>
</dbReference>
<accession>A0A0G0M9W2</accession>
<evidence type="ECO:0000256" key="1">
    <source>
        <dbReference type="ARBA" id="ARBA00022603"/>
    </source>
</evidence>
<gene>
    <name evidence="4" type="ORF">UT24_C0018G0030</name>
</gene>
<dbReference type="InterPro" id="IPR029063">
    <property type="entry name" value="SAM-dependent_MTases_sf"/>
</dbReference>
<dbReference type="AlphaFoldDB" id="A0A0G0M9W2"/>
<keyword evidence="2 4" id="KW-0808">Transferase</keyword>
<dbReference type="PRINTS" id="PR00505">
    <property type="entry name" value="D12N6MTFRASE"/>
</dbReference>
<name>A0A0G0M9W2_9BACT</name>
<protein>
    <submittedName>
        <fullName evidence="4">D12 class N6 adenine-specific DNA methyltransferase</fullName>
    </submittedName>
</protein>
<keyword evidence="1 4" id="KW-0489">Methyltransferase</keyword>
<dbReference type="SUPFAM" id="SSF53335">
    <property type="entry name" value="S-adenosyl-L-methionine-dependent methyltransferases"/>
    <property type="match status" value="1"/>
</dbReference>
<dbReference type="PANTHER" id="PTHR30481:SF2">
    <property type="entry name" value="SITE-SPECIFIC DNA-METHYLTRANSFERASE (ADENINE-SPECIFIC)"/>
    <property type="match status" value="1"/>
</dbReference>
<dbReference type="PIRSF" id="PIRSF000398">
    <property type="entry name" value="M_m6A_EcoRV"/>
    <property type="match status" value="1"/>
</dbReference>
<evidence type="ECO:0000256" key="2">
    <source>
        <dbReference type="ARBA" id="ARBA00022679"/>
    </source>
</evidence>
<evidence type="ECO:0000313" key="5">
    <source>
        <dbReference type="Proteomes" id="UP000033881"/>
    </source>
</evidence>
<comment type="caution">
    <text evidence="4">The sequence shown here is derived from an EMBL/GenBank/DDBJ whole genome shotgun (WGS) entry which is preliminary data.</text>
</comment>
<proteinExistence type="predicted"/>
<organism evidence="4 5">
    <name type="scientific">Candidatus Woesebacteria bacterium GW2011_GWB1_39_12</name>
    <dbReference type="NCBI Taxonomy" id="1618574"/>
    <lineage>
        <taxon>Bacteria</taxon>
        <taxon>Candidatus Woeseibacteriota</taxon>
    </lineage>
</organism>
<dbReference type="GO" id="GO:0032259">
    <property type="term" value="P:methylation"/>
    <property type="evidence" value="ECO:0007669"/>
    <property type="project" value="UniProtKB-KW"/>
</dbReference>
<dbReference type="GO" id="GO:0009007">
    <property type="term" value="F:site-specific DNA-methyltransferase (adenine-specific) activity"/>
    <property type="evidence" value="ECO:0007669"/>
    <property type="project" value="UniProtKB-EC"/>
</dbReference>
<dbReference type="Gene3D" id="3.40.50.150">
    <property type="entry name" value="Vaccinia Virus protein VP39"/>
    <property type="match status" value="2"/>
</dbReference>
<dbReference type="Pfam" id="PF02086">
    <property type="entry name" value="MethyltransfD12"/>
    <property type="match status" value="1"/>
</dbReference>
<dbReference type="GO" id="GO:0043565">
    <property type="term" value="F:sequence-specific DNA binding"/>
    <property type="evidence" value="ECO:0007669"/>
    <property type="project" value="TreeGrafter"/>
</dbReference>
<dbReference type="STRING" id="1618574.UT24_C0018G0030"/>
<dbReference type="Proteomes" id="UP000033881">
    <property type="component" value="Unassembled WGS sequence"/>
</dbReference>
<dbReference type="GO" id="GO:0006298">
    <property type="term" value="P:mismatch repair"/>
    <property type="evidence" value="ECO:0007669"/>
    <property type="project" value="TreeGrafter"/>
</dbReference>
<reference evidence="4 5" key="1">
    <citation type="journal article" date="2015" name="Nature">
        <title>rRNA introns, odd ribosomes, and small enigmatic genomes across a large radiation of phyla.</title>
        <authorList>
            <person name="Brown C.T."/>
            <person name="Hug L.A."/>
            <person name="Thomas B.C."/>
            <person name="Sharon I."/>
            <person name="Castelle C.J."/>
            <person name="Singh A."/>
            <person name="Wilkins M.J."/>
            <person name="Williams K.H."/>
            <person name="Banfield J.F."/>
        </authorList>
    </citation>
    <scope>NUCLEOTIDE SEQUENCE [LARGE SCALE GENOMIC DNA]</scope>
</reference>
<dbReference type="GO" id="GO:0009307">
    <property type="term" value="P:DNA restriction-modification system"/>
    <property type="evidence" value="ECO:0007669"/>
    <property type="project" value="InterPro"/>
</dbReference>
<dbReference type="GO" id="GO:1904047">
    <property type="term" value="F:S-adenosyl-L-methionine binding"/>
    <property type="evidence" value="ECO:0007669"/>
    <property type="project" value="TreeGrafter"/>
</dbReference>
<dbReference type="PANTHER" id="PTHR30481">
    <property type="entry name" value="DNA ADENINE METHYLASE"/>
    <property type="match status" value="1"/>
</dbReference>